<accession>A0ABV8TWA0</accession>
<dbReference type="Proteomes" id="UP001595823">
    <property type="component" value="Unassembled WGS sequence"/>
</dbReference>
<proteinExistence type="predicted"/>
<evidence type="ECO:0000256" key="7">
    <source>
        <dbReference type="SAM" id="Phobius"/>
    </source>
</evidence>
<feature type="transmembrane region" description="Helical" evidence="7">
    <location>
        <begin position="167"/>
        <end position="191"/>
    </location>
</feature>
<gene>
    <name evidence="9" type="ORF">ACFPET_06955</name>
</gene>
<dbReference type="EMBL" id="JBHSDK010000010">
    <property type="protein sequence ID" value="MFC4334932.1"/>
    <property type="molecule type" value="Genomic_DNA"/>
</dbReference>
<dbReference type="PANTHER" id="PTHR31566:SF0">
    <property type="entry name" value="CYTOCHROME C BIOGENESIS PROTEIN CCS1, CHLOROPLASTIC"/>
    <property type="match status" value="1"/>
</dbReference>
<feature type="region of interest" description="Disordered" evidence="6">
    <location>
        <begin position="498"/>
        <end position="518"/>
    </location>
</feature>
<sequence>MWSRTKSFARRWWHQLTSMRTALLLLLALALASIPGSVFPQRTIAPEKVNAYYLENPDLAPWLDRIWFFDVYSSPWFSAIYLLLMVSLIGCITPRMRDIIRQLRQRVPDAPSRMSILPFHRKGASVPTQEAARKALKSERWRTTVHEKDGATTIAAEKGYLREVGNLAFHISLVGILVGMAMSSFFTWYGYRILSEGPQQAFCNNLQQYDEYGLGPYVDENELPAFCLELQDFRSEFQKGQPTQFEGDIRWTHDGEEGDYTIRVNHPLSFDGTNVFLIGQGYTPVATYTDKYGASTTIRAPFLPDDAAMNSQGALKFPDVNIDPETGEADTLGQVGFEATLVPTFDPDTEMLLGSEPELNNPVLALNAFRGDLGMDTGLPQSVYTLDEGMMEKGLLEPVDGETQVIGVGDTYTLDDGSTLTFDGVEQYAVLQVRYDPSQGILLGTAILLMVSLVPMLAVRRRRFWVRFNADGTVEYGGLTKTEYDGFPDECAELITDIAPEDDKSSQPTGSESKEQTS</sequence>
<reference evidence="10" key="1">
    <citation type="journal article" date="2019" name="Int. J. Syst. Evol. Microbiol.">
        <title>The Global Catalogue of Microorganisms (GCM) 10K type strain sequencing project: providing services to taxonomists for standard genome sequencing and annotation.</title>
        <authorList>
            <consortium name="The Broad Institute Genomics Platform"/>
            <consortium name="The Broad Institute Genome Sequencing Center for Infectious Disease"/>
            <person name="Wu L."/>
            <person name="Ma J."/>
        </authorList>
    </citation>
    <scope>NUCLEOTIDE SEQUENCE [LARGE SCALE GENOMIC DNA]</scope>
    <source>
        <strain evidence="10">IBRC-M 10908</strain>
    </source>
</reference>
<dbReference type="RefSeq" id="WP_380619112.1">
    <property type="nucleotide sequence ID" value="NZ_JBHSDK010000010.1"/>
</dbReference>
<evidence type="ECO:0000256" key="6">
    <source>
        <dbReference type="SAM" id="MobiDB-lite"/>
    </source>
</evidence>
<keyword evidence="2 7" id="KW-0812">Transmembrane</keyword>
<feature type="transmembrane region" description="Helical" evidence="7">
    <location>
        <begin position="440"/>
        <end position="459"/>
    </location>
</feature>
<evidence type="ECO:0000256" key="1">
    <source>
        <dbReference type="ARBA" id="ARBA00004141"/>
    </source>
</evidence>
<dbReference type="PANTHER" id="PTHR31566">
    <property type="entry name" value="CYTOCHROME C BIOGENESIS PROTEIN CCS1, CHLOROPLASTIC"/>
    <property type="match status" value="1"/>
</dbReference>
<dbReference type="InterPro" id="IPR007816">
    <property type="entry name" value="ResB-like_domain"/>
</dbReference>
<dbReference type="InterPro" id="IPR023494">
    <property type="entry name" value="Cyt_c_bgen_Ccs1/CcsB/ResB"/>
</dbReference>
<feature type="domain" description="ResB-like" evidence="8">
    <location>
        <begin position="19"/>
        <end position="490"/>
    </location>
</feature>
<dbReference type="Pfam" id="PF05140">
    <property type="entry name" value="ResB"/>
    <property type="match status" value="1"/>
</dbReference>
<comment type="caution">
    <text evidence="9">The sequence shown here is derived from an EMBL/GenBank/DDBJ whole genome shotgun (WGS) entry which is preliminary data.</text>
</comment>
<comment type="subcellular location">
    <subcellularLocation>
        <location evidence="1">Membrane</location>
        <topology evidence="1">Multi-pass membrane protein</topology>
    </subcellularLocation>
</comment>
<organism evidence="9 10">
    <name type="scientific">Salininema proteolyticum</name>
    <dbReference type="NCBI Taxonomy" id="1607685"/>
    <lineage>
        <taxon>Bacteria</taxon>
        <taxon>Bacillati</taxon>
        <taxon>Actinomycetota</taxon>
        <taxon>Actinomycetes</taxon>
        <taxon>Glycomycetales</taxon>
        <taxon>Glycomycetaceae</taxon>
        <taxon>Salininema</taxon>
    </lineage>
</organism>
<evidence type="ECO:0000256" key="4">
    <source>
        <dbReference type="ARBA" id="ARBA00022989"/>
    </source>
</evidence>
<evidence type="ECO:0000256" key="3">
    <source>
        <dbReference type="ARBA" id="ARBA00022748"/>
    </source>
</evidence>
<protein>
    <submittedName>
        <fullName evidence="9">Cytochrome c biogenesis protein ResB</fullName>
    </submittedName>
</protein>
<evidence type="ECO:0000313" key="9">
    <source>
        <dbReference type="EMBL" id="MFC4334932.1"/>
    </source>
</evidence>
<keyword evidence="10" id="KW-1185">Reference proteome</keyword>
<evidence type="ECO:0000259" key="8">
    <source>
        <dbReference type="Pfam" id="PF05140"/>
    </source>
</evidence>
<evidence type="ECO:0000256" key="5">
    <source>
        <dbReference type="ARBA" id="ARBA00023136"/>
    </source>
</evidence>
<keyword evidence="5 7" id="KW-0472">Membrane</keyword>
<feature type="transmembrane region" description="Helical" evidence="7">
    <location>
        <begin position="76"/>
        <end position="96"/>
    </location>
</feature>
<name>A0ABV8TWA0_9ACTN</name>
<evidence type="ECO:0000256" key="2">
    <source>
        <dbReference type="ARBA" id="ARBA00022692"/>
    </source>
</evidence>
<keyword evidence="4 7" id="KW-1133">Transmembrane helix</keyword>
<evidence type="ECO:0000313" key="10">
    <source>
        <dbReference type="Proteomes" id="UP001595823"/>
    </source>
</evidence>
<keyword evidence="3" id="KW-0201">Cytochrome c-type biogenesis</keyword>